<dbReference type="eggNOG" id="ENOG502S5YP">
    <property type="taxonomic scope" value="Eukaryota"/>
</dbReference>
<dbReference type="HOGENOM" id="CLU_1378104_0_0_1"/>
<dbReference type="OrthoDB" id="419598at2759"/>
<dbReference type="EMBL" id="KB932934">
    <property type="protein sequence ID" value="EOO02032.1"/>
    <property type="molecule type" value="Genomic_DNA"/>
</dbReference>
<protein>
    <submittedName>
        <fullName evidence="5">Putative-like family protein</fullName>
    </submittedName>
</protein>
<dbReference type="Proteomes" id="UP000014074">
    <property type="component" value="Unassembled WGS sequence"/>
</dbReference>
<dbReference type="InterPro" id="IPR051609">
    <property type="entry name" value="NmrA/Isoflavone_reductase-like"/>
</dbReference>
<evidence type="ECO:0000256" key="1">
    <source>
        <dbReference type="ARBA" id="ARBA00005725"/>
    </source>
</evidence>
<comment type="similarity">
    <text evidence="1">Belongs to the NmrA-type oxidoreductase family. Isoflavone reductase subfamily.</text>
</comment>
<dbReference type="InterPro" id="IPR016040">
    <property type="entry name" value="NAD(P)-bd_dom"/>
</dbReference>
<dbReference type="Gene3D" id="3.40.50.720">
    <property type="entry name" value="NAD(P)-binding Rossmann-like Domain"/>
    <property type="match status" value="1"/>
</dbReference>
<name>R8BRN5_PHAM7</name>
<gene>
    <name evidence="5" type="ORF">UCRPA7_2464</name>
</gene>
<dbReference type="SUPFAM" id="SSF51735">
    <property type="entry name" value="NAD(P)-binding Rossmann-fold domains"/>
    <property type="match status" value="1"/>
</dbReference>
<feature type="domain" description="NAD(P)-binding" evidence="4">
    <location>
        <begin position="9"/>
        <end position="138"/>
    </location>
</feature>
<dbReference type="RefSeq" id="XP_007913230.1">
    <property type="nucleotide sequence ID" value="XM_007915039.1"/>
</dbReference>
<proteinExistence type="inferred from homology"/>
<keyword evidence="6" id="KW-1185">Reference proteome</keyword>
<evidence type="ECO:0000313" key="6">
    <source>
        <dbReference type="Proteomes" id="UP000014074"/>
    </source>
</evidence>
<evidence type="ECO:0000313" key="5">
    <source>
        <dbReference type="EMBL" id="EOO02032.1"/>
    </source>
</evidence>
<sequence length="227" mass="24636">MAVTVGLAGITGNFGRLLATHLIKNPNVILRGYARDPSKVIPSITSAPKVQIFQGSPFEEDKVHAFAKGCDVVICSYLGDDKLMVDGQKALIDACEAEGVARYVASDWCLDYTKLEIGELFPKDPMIHVKAYLEAKKNVKGVHIFVGGFMDPVFSPLFQTFDPATCTFRYWGDGTEPWEGTSYDNAAAYTAATAVDGSATGVQRNVDVFNNVDFPFVLAKTANGYAM</sequence>
<dbReference type="Pfam" id="PF13460">
    <property type="entry name" value="NAD_binding_10"/>
    <property type="match status" value="1"/>
</dbReference>
<dbReference type="AlphaFoldDB" id="R8BRN5"/>
<keyword evidence="3" id="KW-0560">Oxidoreductase</keyword>
<evidence type="ECO:0000256" key="2">
    <source>
        <dbReference type="ARBA" id="ARBA00022857"/>
    </source>
</evidence>
<dbReference type="PANTHER" id="PTHR47706">
    <property type="entry name" value="NMRA-LIKE FAMILY PROTEIN"/>
    <property type="match status" value="1"/>
</dbReference>
<dbReference type="GO" id="GO:0016491">
    <property type="term" value="F:oxidoreductase activity"/>
    <property type="evidence" value="ECO:0007669"/>
    <property type="project" value="UniProtKB-KW"/>
</dbReference>
<dbReference type="PANTHER" id="PTHR47706:SF9">
    <property type="entry name" value="NMRA-LIKE DOMAIN-CONTAINING PROTEIN-RELATED"/>
    <property type="match status" value="1"/>
</dbReference>
<keyword evidence="2" id="KW-0521">NADP</keyword>
<dbReference type="GeneID" id="19322716"/>
<accession>R8BRN5</accession>
<evidence type="ECO:0000256" key="3">
    <source>
        <dbReference type="ARBA" id="ARBA00023002"/>
    </source>
</evidence>
<dbReference type="InterPro" id="IPR036291">
    <property type="entry name" value="NAD(P)-bd_dom_sf"/>
</dbReference>
<dbReference type="KEGG" id="tmn:UCRPA7_2464"/>
<evidence type="ECO:0000259" key="4">
    <source>
        <dbReference type="Pfam" id="PF13460"/>
    </source>
</evidence>
<reference evidence="6" key="1">
    <citation type="journal article" date="2013" name="Genome Announc.">
        <title>Draft genome sequence of the ascomycete Phaeoacremonium aleophilum strain UCR-PA7, a causal agent of the esca disease complex in grapevines.</title>
        <authorList>
            <person name="Blanco-Ulate B."/>
            <person name="Rolshausen P."/>
            <person name="Cantu D."/>
        </authorList>
    </citation>
    <scope>NUCLEOTIDE SEQUENCE [LARGE SCALE GENOMIC DNA]</scope>
    <source>
        <strain evidence="6">UCR-PA7</strain>
    </source>
</reference>
<organism evidence="5 6">
    <name type="scientific">Phaeoacremonium minimum (strain UCR-PA7)</name>
    <name type="common">Esca disease fungus</name>
    <name type="synonym">Togninia minima</name>
    <dbReference type="NCBI Taxonomy" id="1286976"/>
    <lineage>
        <taxon>Eukaryota</taxon>
        <taxon>Fungi</taxon>
        <taxon>Dikarya</taxon>
        <taxon>Ascomycota</taxon>
        <taxon>Pezizomycotina</taxon>
        <taxon>Sordariomycetes</taxon>
        <taxon>Sordariomycetidae</taxon>
        <taxon>Togniniales</taxon>
        <taxon>Togniniaceae</taxon>
        <taxon>Phaeoacremonium</taxon>
    </lineage>
</organism>